<evidence type="ECO:0008006" key="3">
    <source>
        <dbReference type="Google" id="ProtNLM"/>
    </source>
</evidence>
<organism evidence="1 2">
    <name type="scientific">Euphydryas editha</name>
    <name type="common">Edith's checkerspot</name>
    <dbReference type="NCBI Taxonomy" id="104508"/>
    <lineage>
        <taxon>Eukaryota</taxon>
        <taxon>Metazoa</taxon>
        <taxon>Ecdysozoa</taxon>
        <taxon>Arthropoda</taxon>
        <taxon>Hexapoda</taxon>
        <taxon>Insecta</taxon>
        <taxon>Pterygota</taxon>
        <taxon>Neoptera</taxon>
        <taxon>Endopterygota</taxon>
        <taxon>Lepidoptera</taxon>
        <taxon>Glossata</taxon>
        <taxon>Ditrysia</taxon>
        <taxon>Papilionoidea</taxon>
        <taxon>Nymphalidae</taxon>
        <taxon>Nymphalinae</taxon>
        <taxon>Euphydryas</taxon>
    </lineage>
</organism>
<dbReference type="Pfam" id="PF03564">
    <property type="entry name" value="DUF1759"/>
    <property type="match status" value="1"/>
</dbReference>
<dbReference type="AlphaFoldDB" id="A0AAU9UNN4"/>
<proteinExistence type="predicted"/>
<evidence type="ECO:0000313" key="1">
    <source>
        <dbReference type="EMBL" id="CAH2100797.1"/>
    </source>
</evidence>
<dbReference type="Gene3D" id="2.40.70.10">
    <property type="entry name" value="Acid Proteases"/>
    <property type="match status" value="1"/>
</dbReference>
<reference evidence="1" key="1">
    <citation type="submission" date="2022-03" db="EMBL/GenBank/DDBJ databases">
        <authorList>
            <person name="Tunstrom K."/>
        </authorList>
    </citation>
    <scope>NUCLEOTIDE SEQUENCE</scope>
</reference>
<keyword evidence="2" id="KW-1185">Reference proteome</keyword>
<name>A0AAU9UNN4_EUPED</name>
<accession>A0AAU9UNN4</accession>
<sequence>MIRAMTLQKSCTVHQLQLCVRTLLDCDEEIKTVLSKYKKISTRFNYSPIAVNELHQIQKEQLNQECLSVIQECNTRFNGQVLLPTTLIEVSNPITNKTTRVRALLDCGSQSSFTTRSLIKKLSLNTNSIDAISAVGIGDNALNNVIETCTLKLSSINCSYNLKLTCMVLDKIMGDISKSRINLKNLNLPQNLPLADLQFYSPGSIDLLIGSDKFWDIIFKLGILVTCNLALTKLSPNDIDVSILPKFWEIEDLPKRPFLSWSEEACEKHFVENTYRLKSASLTGEAEQLLQNFCLSDANYQDAWQKLVDRFDNQRVIVNNIFNRLLNQKKMTTESTQGIKDLLDTTTQCLDSIKNIGIGVSNWDAIIAHITVRKIDSESHKLWEQSLKNSTDILTFLPPINFVFLRPHF</sequence>
<dbReference type="EMBL" id="CAKOGL010000023">
    <property type="protein sequence ID" value="CAH2100797.1"/>
    <property type="molecule type" value="Genomic_DNA"/>
</dbReference>
<protein>
    <recommendedName>
        <fullName evidence="3">Peptidase aspartic putative domain-containing protein</fullName>
    </recommendedName>
</protein>
<dbReference type="InterPro" id="IPR021109">
    <property type="entry name" value="Peptidase_aspartic_dom_sf"/>
</dbReference>
<evidence type="ECO:0000313" key="2">
    <source>
        <dbReference type="Proteomes" id="UP001153954"/>
    </source>
</evidence>
<comment type="caution">
    <text evidence="1">The sequence shown here is derived from an EMBL/GenBank/DDBJ whole genome shotgun (WGS) entry which is preliminary data.</text>
</comment>
<gene>
    <name evidence="1" type="ORF">EEDITHA_LOCUS15617</name>
</gene>
<dbReference type="InterPro" id="IPR005312">
    <property type="entry name" value="DUF1759"/>
</dbReference>
<dbReference type="Proteomes" id="UP001153954">
    <property type="component" value="Unassembled WGS sequence"/>
</dbReference>